<evidence type="ECO:0000313" key="1">
    <source>
        <dbReference type="EMBL" id="MFH6603212.1"/>
    </source>
</evidence>
<organism evidence="1 2">
    <name type="scientific">Meishania litoralis</name>
    <dbReference type="NCBI Taxonomy" id="3434685"/>
    <lineage>
        <taxon>Bacteria</taxon>
        <taxon>Pseudomonadati</taxon>
        <taxon>Bacteroidota</taxon>
        <taxon>Flavobacteriia</taxon>
        <taxon>Flavobacteriales</taxon>
        <taxon>Flavobacteriaceae</taxon>
        <taxon>Meishania</taxon>
    </lineage>
</organism>
<accession>A0ACC7LML0</accession>
<keyword evidence="1" id="KW-0378">Hydrolase</keyword>
<reference evidence="1" key="1">
    <citation type="submission" date="2024-09" db="EMBL/GenBank/DDBJ databases">
        <authorList>
            <person name="Liu J."/>
        </authorList>
    </citation>
    <scope>NUCLEOTIDE SEQUENCE</scope>
    <source>
        <strain evidence="1">NBU2967</strain>
    </source>
</reference>
<dbReference type="EC" id="3.1.11.5" evidence="1"/>
<dbReference type="EMBL" id="JBHFPV010000001">
    <property type="protein sequence ID" value="MFH6603212.1"/>
    <property type="molecule type" value="Genomic_DNA"/>
</dbReference>
<gene>
    <name evidence="1" type="ORF">ACEZ3G_06985</name>
</gene>
<sequence length="1048" mass="120949">MIDCVICRKKNVQEAPFKIYSASAGSGKTYTLAKEYLKIVLSTDRGYRKILAITFTNKAVNEMKHRILSSLYNFGQATIPKRSKTMFDEICADLDLEPALLQNKSRRILKEILHNYSFFDISTIDKFTHRLIRTFARDLRLSQNFEVILDTDMLLDEAVSRLLDRAGADKKLTKVLIDFSLEKIDDNKSWDIAYDLNQIGKLLFNENHAAHVKKLENKTIDDFLALKKHIRNGIVSLEDELLFYATNALDLIDKKGLEFSDFSSSYFPKFMVKIQARDFKIDFNAGWKRNFDSKPLYNKSCPQETKTVLDTLHPDFIIIFNNIEKSYNLRSFLINAYGNIVPLTVLNEIQHEVGLILNERNQLSISEFNTIVSKEIKDQPAPFIYERLGEKYRHYFIDEFQDTSLMQWKNLIPLVGNALEGQGSDGKVGSLFLVGDGKQAIYRWRGGQVEQFLDMVNKTSNPFVSSPQIKNLPKNYRSCQEIVEFNNDFFSIASGFLQNTGHSNLFSNGSKQVPAHKTGGAVHIEFIVPDETKAKDETYCSTVLSTIQDVLKKGYVANDITVLVRDNNHGMLLAEFLTDNQINVVSSETLLIASSPKVRFLIDILRYCVDPTDLQTGYGLLSYLARHKEDKHGFIHRNLKSIPILLKNEYDFDFGRMRQESVYDGLEYAISRFDLIENSDAYITHLMDLVFEQERKEGVEASSFLSFWEKKKDQACINTPENTGAVQIMSIHKAKGLEFDIVIYPFANSHIYKRTKDKKLWVPVDPANYCGFDELLVNEKKEVIEYGENFESLFKEELYQMELDAFNVLYVALTRAVKALFVITEMDLTKDGEPKAEYYSGLFVRYLKEKGLWNTDKTCYTFGRLDDKGAKELQKMSKNVPYQYSYKEREGFRILAKSRMLWDTEIQNARIHGNLIHNIMGLIESRGDVPSAIKRLRQDGDIPVDEIDDITIKINQILDHPLLSRFFDEDLKVLNETDILTKEGRLLRPDRIVIKGKKTTLIDYKTGRKSPRYREQLYDYADTLEDMGYEVENKIIVYIDETINPEFI</sequence>
<proteinExistence type="predicted"/>
<name>A0ACC7LML0_9FLAO</name>
<keyword evidence="2" id="KW-1185">Reference proteome</keyword>
<evidence type="ECO:0000313" key="2">
    <source>
        <dbReference type="Proteomes" id="UP001595191"/>
    </source>
</evidence>
<comment type="caution">
    <text evidence="1">The sequence shown here is derived from an EMBL/GenBank/DDBJ whole genome shotgun (WGS) entry which is preliminary data.</text>
</comment>
<protein>
    <submittedName>
        <fullName evidence="1">UvrD-helicase domain-containing protein</fullName>
        <ecNumber evidence="1">3.1.11.5</ecNumber>
    </submittedName>
</protein>
<dbReference type="Proteomes" id="UP001595191">
    <property type="component" value="Unassembled WGS sequence"/>
</dbReference>